<organism evidence="3 4">
    <name type="scientific">Kumtagia ephedrae</name>
    <dbReference type="NCBI Taxonomy" id="2116701"/>
    <lineage>
        <taxon>Bacteria</taxon>
        <taxon>Pseudomonadati</taxon>
        <taxon>Pseudomonadota</taxon>
        <taxon>Alphaproteobacteria</taxon>
        <taxon>Hyphomicrobiales</taxon>
        <taxon>Phyllobacteriaceae</taxon>
        <taxon>Kumtagia</taxon>
    </lineage>
</organism>
<name>A0A2P7SS31_9HYPH</name>
<evidence type="ECO:0000256" key="2">
    <source>
        <dbReference type="SAM" id="SignalP"/>
    </source>
</evidence>
<dbReference type="PANTHER" id="PTHR42928:SF5">
    <property type="entry name" value="BLR1237 PROTEIN"/>
    <property type="match status" value="1"/>
</dbReference>
<evidence type="ECO:0000313" key="3">
    <source>
        <dbReference type="EMBL" id="PSJ65135.1"/>
    </source>
</evidence>
<dbReference type="InterPro" id="IPR005064">
    <property type="entry name" value="BUG"/>
</dbReference>
<keyword evidence="4" id="KW-1185">Reference proteome</keyword>
<reference evidence="3 4" key="1">
    <citation type="submission" date="2018-03" db="EMBL/GenBank/DDBJ databases">
        <title>The draft genome of Mesorhizobium sp. 6GN-30.</title>
        <authorList>
            <person name="Liu L."/>
            <person name="Li L."/>
            <person name="Wang T."/>
            <person name="Zhang X."/>
            <person name="Liang L."/>
        </authorList>
    </citation>
    <scope>NUCLEOTIDE SEQUENCE [LARGE SCALE GENOMIC DNA]</scope>
    <source>
        <strain evidence="3 4">6GN30</strain>
    </source>
</reference>
<dbReference type="SUPFAM" id="SSF53850">
    <property type="entry name" value="Periplasmic binding protein-like II"/>
    <property type="match status" value="1"/>
</dbReference>
<accession>A0A2P7SS31</accession>
<dbReference type="RefSeq" id="WP_106770475.1">
    <property type="nucleotide sequence ID" value="NZ_PXYK01000002.1"/>
</dbReference>
<dbReference type="Proteomes" id="UP000241229">
    <property type="component" value="Unassembled WGS sequence"/>
</dbReference>
<sequence length="313" mass="32886">MRRLTGILLAGAMLALSGAGMALADYPERPVTFIVPWPPGDLEDQLTRIIADEMTRETGVPAKVINRPGGGGVEGATAVSQSQADGYTIGSFVIDVPTMHIIQGNAGYDRETFEPVGIFLTYPFALVAKKDAPYSNLAELAEHAKASPVKLGHFGYDLVPTMETFAAAKALGFSFSSDAAFDSLDCSTLSTGDVDVMNTTMATVLGCLGDVKVLAAYTDQPLSIMPDAPLLSAQVPDLKITLWNGLFVPKGTPPEIKERIAAIAERAMQTSKAQDIAKATGAGVYWQNASDAAARIDADYAAAEALVKAAKGN</sequence>
<dbReference type="CDD" id="cd07012">
    <property type="entry name" value="PBP2_Bug_TTT"/>
    <property type="match status" value="1"/>
</dbReference>
<dbReference type="Gene3D" id="3.40.190.150">
    <property type="entry name" value="Bordetella uptake gene, domain 1"/>
    <property type="match status" value="1"/>
</dbReference>
<gene>
    <name evidence="3" type="ORF">C7I84_01955</name>
</gene>
<dbReference type="PIRSF" id="PIRSF017082">
    <property type="entry name" value="YflP"/>
    <property type="match status" value="1"/>
</dbReference>
<proteinExistence type="inferred from homology"/>
<dbReference type="InterPro" id="IPR042100">
    <property type="entry name" value="Bug_dom1"/>
</dbReference>
<evidence type="ECO:0000313" key="4">
    <source>
        <dbReference type="Proteomes" id="UP000241229"/>
    </source>
</evidence>
<dbReference type="AlphaFoldDB" id="A0A2P7SS31"/>
<comment type="caution">
    <text evidence="3">The sequence shown here is derived from an EMBL/GenBank/DDBJ whole genome shotgun (WGS) entry which is preliminary data.</text>
</comment>
<dbReference type="Gene3D" id="3.40.190.10">
    <property type="entry name" value="Periplasmic binding protein-like II"/>
    <property type="match status" value="1"/>
</dbReference>
<dbReference type="PANTHER" id="PTHR42928">
    <property type="entry name" value="TRICARBOXYLATE-BINDING PROTEIN"/>
    <property type="match status" value="1"/>
</dbReference>
<comment type="similarity">
    <text evidence="1">Belongs to the UPF0065 (bug) family.</text>
</comment>
<dbReference type="EMBL" id="PXYK01000002">
    <property type="protein sequence ID" value="PSJ65135.1"/>
    <property type="molecule type" value="Genomic_DNA"/>
</dbReference>
<dbReference type="OrthoDB" id="8443386at2"/>
<dbReference type="Pfam" id="PF03401">
    <property type="entry name" value="TctC"/>
    <property type="match status" value="1"/>
</dbReference>
<feature type="signal peptide" evidence="2">
    <location>
        <begin position="1"/>
        <end position="24"/>
    </location>
</feature>
<feature type="chain" id="PRO_5015151617" evidence="2">
    <location>
        <begin position="25"/>
        <end position="313"/>
    </location>
</feature>
<protein>
    <submittedName>
        <fullName evidence="3">Transporter</fullName>
    </submittedName>
</protein>
<evidence type="ECO:0000256" key="1">
    <source>
        <dbReference type="ARBA" id="ARBA00006987"/>
    </source>
</evidence>
<keyword evidence="2" id="KW-0732">Signal</keyword>